<evidence type="ECO:0000313" key="3">
    <source>
        <dbReference type="Proteomes" id="UP000290289"/>
    </source>
</evidence>
<evidence type="ECO:0000256" key="1">
    <source>
        <dbReference type="SAM" id="MobiDB-lite"/>
    </source>
</evidence>
<feature type="compositionally biased region" description="Polar residues" evidence="1">
    <location>
        <begin position="1"/>
        <end position="15"/>
    </location>
</feature>
<evidence type="ECO:0000313" key="2">
    <source>
        <dbReference type="EMBL" id="RXH87614.1"/>
    </source>
</evidence>
<keyword evidence="3" id="KW-1185">Reference proteome</keyword>
<dbReference type="EMBL" id="RDQH01000336">
    <property type="protein sequence ID" value="RXH87614.1"/>
    <property type="molecule type" value="Genomic_DNA"/>
</dbReference>
<comment type="caution">
    <text evidence="2">The sequence shown here is derived from an EMBL/GenBank/DDBJ whole genome shotgun (WGS) entry which is preliminary data.</text>
</comment>
<sequence length="191" mass="21114">MVSLKTQLQFSSTETDLPPKPSRPSSDPPNREEVPLPIFLFTYVASVVAAPSDSSSSSLARPVPHPVDSPRLLHALLFELTSSDSDHRLCSPWLSCVEEVECLEKFSSISSLPFLPQQMRLKASHYTKTPPLQYAMLSILPQQRGIGFSEHSDGIAFVQWELWNWPRSCSDSKSPSSSSSSNLLCISSCTM</sequence>
<protein>
    <submittedName>
        <fullName evidence="2">Uncharacterized protein</fullName>
    </submittedName>
</protein>
<gene>
    <name evidence="2" type="ORF">DVH24_034514</name>
</gene>
<dbReference type="AlphaFoldDB" id="A0A498IZT7"/>
<organism evidence="2 3">
    <name type="scientific">Malus domestica</name>
    <name type="common">Apple</name>
    <name type="synonym">Pyrus malus</name>
    <dbReference type="NCBI Taxonomy" id="3750"/>
    <lineage>
        <taxon>Eukaryota</taxon>
        <taxon>Viridiplantae</taxon>
        <taxon>Streptophyta</taxon>
        <taxon>Embryophyta</taxon>
        <taxon>Tracheophyta</taxon>
        <taxon>Spermatophyta</taxon>
        <taxon>Magnoliopsida</taxon>
        <taxon>eudicotyledons</taxon>
        <taxon>Gunneridae</taxon>
        <taxon>Pentapetalae</taxon>
        <taxon>rosids</taxon>
        <taxon>fabids</taxon>
        <taxon>Rosales</taxon>
        <taxon>Rosaceae</taxon>
        <taxon>Amygdaloideae</taxon>
        <taxon>Maleae</taxon>
        <taxon>Malus</taxon>
    </lineage>
</organism>
<feature type="region of interest" description="Disordered" evidence="1">
    <location>
        <begin position="1"/>
        <end position="31"/>
    </location>
</feature>
<proteinExistence type="predicted"/>
<dbReference type="Proteomes" id="UP000290289">
    <property type="component" value="Chromosome 10"/>
</dbReference>
<accession>A0A498IZT7</accession>
<reference evidence="2 3" key="1">
    <citation type="submission" date="2018-10" db="EMBL/GenBank/DDBJ databases">
        <title>A high-quality apple genome assembly.</title>
        <authorList>
            <person name="Hu J."/>
        </authorList>
    </citation>
    <scope>NUCLEOTIDE SEQUENCE [LARGE SCALE GENOMIC DNA]</scope>
    <source>
        <strain evidence="3">cv. HFTH1</strain>
        <tissue evidence="2">Young leaf</tissue>
    </source>
</reference>
<name>A0A498IZT7_MALDO</name>